<evidence type="ECO:0000313" key="3">
    <source>
        <dbReference type="Proteomes" id="UP001334084"/>
    </source>
</evidence>
<feature type="region of interest" description="Disordered" evidence="1">
    <location>
        <begin position="1"/>
        <end position="26"/>
    </location>
</feature>
<feature type="region of interest" description="Disordered" evidence="1">
    <location>
        <begin position="82"/>
        <end position="101"/>
    </location>
</feature>
<accession>A0AAX4J881</accession>
<sequence length="166" mass="19418">MPRKNISRNVMPNTNISRNMRPNYNVNRNMRPNYNVNRNMSPNYNINRNQSINNNPNMNMMPNKSSKYKKSPSPIKNYKSYVGPPVVLNNIPKPQKKPQLNKKKLKRPHFFPYYKQHPRASSAYDLHTDSPIPTEENGDWGFYYNHLPPNPYTYTGSTVPITAVYS</sequence>
<dbReference type="AlphaFoldDB" id="A0AAX4J881"/>
<protein>
    <submittedName>
        <fullName evidence="2">SP-containing protein</fullName>
    </submittedName>
</protein>
<evidence type="ECO:0000313" key="2">
    <source>
        <dbReference type="EMBL" id="WUR02072.1"/>
    </source>
</evidence>
<dbReference type="KEGG" id="vnx:VNE69_01014"/>
<dbReference type="EMBL" id="CP142726">
    <property type="protein sequence ID" value="WUR02072.1"/>
    <property type="molecule type" value="Genomic_DNA"/>
</dbReference>
<name>A0AAX4J881_9MICR</name>
<feature type="compositionally biased region" description="Polar residues" evidence="1">
    <location>
        <begin position="7"/>
        <end position="26"/>
    </location>
</feature>
<proteinExistence type="predicted"/>
<dbReference type="Proteomes" id="UP001334084">
    <property type="component" value="Chromosome 1"/>
</dbReference>
<keyword evidence="3" id="KW-1185">Reference proteome</keyword>
<dbReference type="RefSeq" id="XP_065328217.1">
    <property type="nucleotide sequence ID" value="XM_065472145.1"/>
</dbReference>
<reference evidence="2" key="1">
    <citation type="journal article" date="2024" name="BMC Genomics">
        <title>Functional annotation of a divergent genome using sequence and structure-based similarity.</title>
        <authorList>
            <person name="Svedberg D."/>
            <person name="Winiger R.R."/>
            <person name="Berg A."/>
            <person name="Sharma H."/>
            <person name="Tellgren-Roth C."/>
            <person name="Debrunner-Vossbrinck B.A."/>
            <person name="Vossbrinck C.R."/>
            <person name="Barandun J."/>
        </authorList>
    </citation>
    <scope>NUCLEOTIDE SEQUENCE</scope>
    <source>
        <strain evidence="2">Illinois isolate</strain>
    </source>
</reference>
<dbReference type="GeneID" id="90539879"/>
<organism evidence="2 3">
    <name type="scientific">Vairimorpha necatrix</name>
    <dbReference type="NCBI Taxonomy" id="6039"/>
    <lineage>
        <taxon>Eukaryota</taxon>
        <taxon>Fungi</taxon>
        <taxon>Fungi incertae sedis</taxon>
        <taxon>Microsporidia</taxon>
        <taxon>Nosematidae</taxon>
        <taxon>Vairimorpha</taxon>
    </lineage>
</organism>
<gene>
    <name evidence="2" type="ORF">VNE69_01014</name>
</gene>
<evidence type="ECO:0000256" key="1">
    <source>
        <dbReference type="SAM" id="MobiDB-lite"/>
    </source>
</evidence>